<dbReference type="GeneID" id="20189393"/>
<reference evidence="2" key="1">
    <citation type="submission" date="2011-12" db="EMBL/GenBank/DDBJ databases">
        <authorList>
            <consortium name="The Broad Institute Genome Sequencing Platform"/>
            <person name="Russ C."/>
            <person name="Tyler B."/>
            <person name="Panabieres F."/>
            <person name="Shan W."/>
            <person name="Tripathy S."/>
            <person name="Grunwald N."/>
            <person name="Machado M."/>
            <person name="Young S.K."/>
            <person name="Zeng Q."/>
            <person name="Gargeya S."/>
            <person name="Fitzgerald M."/>
            <person name="Haas B."/>
            <person name="Abouelleil A."/>
            <person name="Alvarado L."/>
            <person name="Arachchi H.M."/>
            <person name="Berlin A."/>
            <person name="Chapman S.B."/>
            <person name="Gearin G."/>
            <person name="Goldberg J."/>
            <person name="Griggs A."/>
            <person name="Gujja S."/>
            <person name="Hansen M."/>
            <person name="Heiman D."/>
            <person name="Howarth C."/>
            <person name="Larimer J."/>
            <person name="Lui A."/>
            <person name="MacDonald P.J.P."/>
            <person name="McCowen C."/>
            <person name="Montmayeur A."/>
            <person name="Murphy C."/>
            <person name="Neiman D."/>
            <person name="Pearson M."/>
            <person name="Priest M."/>
            <person name="Roberts A."/>
            <person name="Saif S."/>
            <person name="Shea T."/>
            <person name="Sisk P."/>
            <person name="Stolte C."/>
            <person name="Sykes S."/>
            <person name="Wortman J."/>
            <person name="Nusbaum C."/>
            <person name="Birren B."/>
        </authorList>
    </citation>
    <scope>NUCLEOTIDE SEQUENCE [LARGE SCALE GENOMIC DNA]</scope>
    <source>
        <strain evidence="2">INRA-310</strain>
    </source>
</reference>
<evidence type="ECO:0000313" key="1">
    <source>
        <dbReference type="EMBL" id="ETN24486.1"/>
    </source>
</evidence>
<accession>W2RGY2</accession>
<sequence length="126" mass="13775">MNVVSDSALTCSTVMAGRILNPLKEGDLNRILPSIRSSARTITSVWQAAECAMGSVETVYHQLKLPLPYNPQLRLRINNLFRVARYCVLLAVSSTELCVSPRYALIIDGDDDTCSATRTCSVIAAQ</sequence>
<dbReference type="VEuPathDB" id="FungiDB:PPTG_20794"/>
<dbReference type="AlphaFoldDB" id="W2RGY2"/>
<protein>
    <recommendedName>
        <fullName evidence="3">DDE Tnp4 domain-containing protein</fullName>
    </recommendedName>
</protein>
<dbReference type="PANTHER" id="PTHR48471">
    <property type="entry name" value="DDE TNP4 DOMAIN-CONTAINING PROTEIN"/>
    <property type="match status" value="1"/>
</dbReference>
<dbReference type="Proteomes" id="UP000018817">
    <property type="component" value="Unassembled WGS sequence"/>
</dbReference>
<evidence type="ECO:0000313" key="2">
    <source>
        <dbReference type="Proteomes" id="UP000018817"/>
    </source>
</evidence>
<proteinExistence type="predicted"/>
<dbReference type="EMBL" id="KI669561">
    <property type="protein sequence ID" value="ETN24486.1"/>
    <property type="molecule type" value="Genomic_DNA"/>
</dbReference>
<gene>
    <name evidence="1" type="ORF">PPTG_20794</name>
</gene>
<reference evidence="1 2" key="2">
    <citation type="submission" date="2013-11" db="EMBL/GenBank/DDBJ databases">
        <title>The Genome Sequence of Phytophthora parasitica INRA-310.</title>
        <authorList>
            <consortium name="The Broad Institute Genomics Platform"/>
            <person name="Russ C."/>
            <person name="Tyler B."/>
            <person name="Panabieres F."/>
            <person name="Shan W."/>
            <person name="Tripathy S."/>
            <person name="Grunwald N."/>
            <person name="Machado M."/>
            <person name="Johnson C.S."/>
            <person name="Arredondo F."/>
            <person name="Hong C."/>
            <person name="Coffey M."/>
            <person name="Young S.K."/>
            <person name="Zeng Q."/>
            <person name="Gargeya S."/>
            <person name="Fitzgerald M."/>
            <person name="Abouelleil A."/>
            <person name="Alvarado L."/>
            <person name="Chapman S.B."/>
            <person name="Gainer-Dewar J."/>
            <person name="Goldberg J."/>
            <person name="Griggs A."/>
            <person name="Gujja S."/>
            <person name="Hansen M."/>
            <person name="Howarth C."/>
            <person name="Imamovic A."/>
            <person name="Ireland A."/>
            <person name="Larimer J."/>
            <person name="McCowan C."/>
            <person name="Murphy C."/>
            <person name="Pearson M."/>
            <person name="Poon T.W."/>
            <person name="Priest M."/>
            <person name="Roberts A."/>
            <person name="Saif S."/>
            <person name="Shea T."/>
            <person name="Sykes S."/>
            <person name="Wortman J."/>
            <person name="Nusbaum C."/>
            <person name="Birren B."/>
        </authorList>
    </citation>
    <scope>NUCLEOTIDE SEQUENCE [LARGE SCALE GENOMIC DNA]</scope>
    <source>
        <strain evidence="1 2">INRA-310</strain>
    </source>
</reference>
<dbReference type="PANTHER" id="PTHR48471:SF1">
    <property type="entry name" value="DDE TNP4 DOMAIN-CONTAINING PROTEIN"/>
    <property type="match status" value="1"/>
</dbReference>
<evidence type="ECO:0008006" key="3">
    <source>
        <dbReference type="Google" id="ProtNLM"/>
    </source>
</evidence>
<dbReference type="RefSeq" id="XP_008891241.1">
    <property type="nucleotide sequence ID" value="XM_008892993.1"/>
</dbReference>
<organism evidence="1 2">
    <name type="scientific">Phytophthora nicotianae (strain INRA-310)</name>
    <name type="common">Phytophthora parasitica</name>
    <dbReference type="NCBI Taxonomy" id="761204"/>
    <lineage>
        <taxon>Eukaryota</taxon>
        <taxon>Sar</taxon>
        <taxon>Stramenopiles</taxon>
        <taxon>Oomycota</taxon>
        <taxon>Peronosporomycetes</taxon>
        <taxon>Peronosporales</taxon>
        <taxon>Peronosporaceae</taxon>
        <taxon>Phytophthora</taxon>
    </lineage>
</organism>
<name>W2RGY2_PHYN3</name>
<dbReference type="OMA" id="VWQAAEC"/>